<evidence type="ECO:0000313" key="9">
    <source>
        <dbReference type="RefSeq" id="XP_005103652.1"/>
    </source>
</evidence>
<evidence type="ECO:0000256" key="4">
    <source>
        <dbReference type="ARBA" id="ARBA00022989"/>
    </source>
</evidence>
<dbReference type="RefSeq" id="XP_005103652.1">
    <property type="nucleotide sequence ID" value="XM_005103595.3"/>
</dbReference>
<evidence type="ECO:0000256" key="7">
    <source>
        <dbReference type="SAM" id="Phobius"/>
    </source>
</evidence>
<keyword evidence="8" id="KW-1185">Reference proteome</keyword>
<dbReference type="Proteomes" id="UP000694888">
    <property type="component" value="Unplaced"/>
</dbReference>
<dbReference type="PANTHER" id="PTHR33966">
    <property type="entry name" value="PROTEIN ODR-4 HOMOLOG"/>
    <property type="match status" value="1"/>
</dbReference>
<accession>A0ABM0JX59</accession>
<protein>
    <submittedName>
        <fullName evidence="9">Protein odr-4 homolog</fullName>
    </submittedName>
</protein>
<feature type="region of interest" description="Disordered" evidence="6">
    <location>
        <begin position="49"/>
        <end position="68"/>
    </location>
</feature>
<dbReference type="Pfam" id="PF14778">
    <property type="entry name" value="ODR4-like"/>
    <property type="match status" value="1"/>
</dbReference>
<evidence type="ECO:0000256" key="2">
    <source>
        <dbReference type="ARBA" id="ARBA00010131"/>
    </source>
</evidence>
<evidence type="ECO:0000256" key="5">
    <source>
        <dbReference type="ARBA" id="ARBA00023136"/>
    </source>
</evidence>
<sequence length="464" mass="50225">MGRSIIADESVQKYIEKLAKENKWFIGVIIGQLTSQRDYVVHLARTPDPVEDEVSEENGEEDGGDGVVNVRQKSVVERPASLEELDEKWVSTHAKQVSRMLPGGLSVVGLFAIAPPAMLKAAQTKLRQMMSSVYKQLSKTSLTSPAAEITDRILLQMDTSTKKLTCVTVDIADFKSAPRPAEWKFQSGGSKWVRLNSNINLDIPITVPQDSKAQSLLKQIQVGLADFGSWIQTSVVTVGGAVRAGSEPLVAQGEKKGKGKGSAASQDECTSFDVGIFLPFVTSEVPQDPVVGQSQATINMVGTSVVRAFVSARATVADAIEAVKTDVLRSIMARCELLCEEFDVAEVTQGRSEVYDPPVRLFCRLPHTAVQVCDYVFQDEKTEEVKGRIQELLDIQVEELEEAEKSAADDDTWSQPSLPGVVSSQSQVAELTEKKSSVRAYLGAAVGGAVAAIAAGISYIYLNE</sequence>
<comment type="subcellular location">
    <subcellularLocation>
        <location evidence="1">Membrane</location>
    </subcellularLocation>
</comment>
<name>A0ABM0JX59_APLCA</name>
<dbReference type="GeneID" id="101845788"/>
<proteinExistence type="inferred from homology"/>
<comment type="similarity">
    <text evidence="2">Belongs to the ODR-4 family.</text>
</comment>
<keyword evidence="3 7" id="KW-0812">Transmembrane</keyword>
<feature type="transmembrane region" description="Helical" evidence="7">
    <location>
        <begin position="440"/>
        <end position="462"/>
    </location>
</feature>
<feature type="compositionally biased region" description="Acidic residues" evidence="6">
    <location>
        <begin position="49"/>
        <end position="64"/>
    </location>
</feature>
<dbReference type="InterPro" id="IPR029454">
    <property type="entry name" value="ODR-4-like"/>
</dbReference>
<gene>
    <name evidence="9" type="primary">LOC101845788</name>
</gene>
<evidence type="ECO:0000256" key="3">
    <source>
        <dbReference type="ARBA" id="ARBA00022692"/>
    </source>
</evidence>
<dbReference type="PANTHER" id="PTHR33966:SF1">
    <property type="entry name" value="PROTEIN ODR-4 HOMOLOG"/>
    <property type="match status" value="1"/>
</dbReference>
<evidence type="ECO:0000313" key="8">
    <source>
        <dbReference type="Proteomes" id="UP000694888"/>
    </source>
</evidence>
<evidence type="ECO:0000256" key="6">
    <source>
        <dbReference type="SAM" id="MobiDB-lite"/>
    </source>
</evidence>
<keyword evidence="4 7" id="KW-1133">Transmembrane helix</keyword>
<organism evidence="8 9">
    <name type="scientific">Aplysia californica</name>
    <name type="common">California sea hare</name>
    <dbReference type="NCBI Taxonomy" id="6500"/>
    <lineage>
        <taxon>Eukaryota</taxon>
        <taxon>Metazoa</taxon>
        <taxon>Spiralia</taxon>
        <taxon>Lophotrochozoa</taxon>
        <taxon>Mollusca</taxon>
        <taxon>Gastropoda</taxon>
        <taxon>Heterobranchia</taxon>
        <taxon>Euthyneura</taxon>
        <taxon>Tectipleura</taxon>
        <taxon>Aplysiida</taxon>
        <taxon>Aplysioidea</taxon>
        <taxon>Aplysiidae</taxon>
        <taxon>Aplysia</taxon>
    </lineage>
</organism>
<evidence type="ECO:0000256" key="1">
    <source>
        <dbReference type="ARBA" id="ARBA00004370"/>
    </source>
</evidence>
<reference evidence="9" key="1">
    <citation type="submission" date="2025-08" db="UniProtKB">
        <authorList>
            <consortium name="RefSeq"/>
        </authorList>
    </citation>
    <scope>IDENTIFICATION</scope>
</reference>
<keyword evidence="5 7" id="KW-0472">Membrane</keyword>